<feature type="coiled-coil region" evidence="2">
    <location>
        <begin position="183"/>
        <end position="245"/>
    </location>
</feature>
<organism evidence="4 5">
    <name type="scientific">Heyndrickxia coagulans</name>
    <name type="common">Weizmannia coagulans</name>
    <dbReference type="NCBI Taxonomy" id="1398"/>
    <lineage>
        <taxon>Bacteria</taxon>
        <taxon>Bacillati</taxon>
        <taxon>Bacillota</taxon>
        <taxon>Bacilli</taxon>
        <taxon>Bacillales</taxon>
        <taxon>Bacillaceae</taxon>
        <taxon>Heyndrickxia</taxon>
    </lineage>
</organism>
<dbReference type="GO" id="GO:0006310">
    <property type="term" value="P:DNA recombination"/>
    <property type="evidence" value="ECO:0007669"/>
    <property type="project" value="InterPro"/>
</dbReference>
<accession>A0A150KGW6</accession>
<evidence type="ECO:0000313" key="4">
    <source>
        <dbReference type="EMBL" id="KYC71568.1"/>
    </source>
</evidence>
<evidence type="ECO:0000256" key="3">
    <source>
        <dbReference type="SAM" id="MobiDB-lite"/>
    </source>
</evidence>
<keyword evidence="2" id="KW-0175">Coiled coil</keyword>
<comment type="caution">
    <text evidence="4">The sequence shown here is derived from an EMBL/GenBank/DDBJ whole genome shotgun (WGS) entry which is preliminary data.</text>
</comment>
<feature type="coiled-coil region" evidence="2">
    <location>
        <begin position="320"/>
        <end position="374"/>
    </location>
</feature>
<name>A0A150KGW6_HEYCO</name>
<dbReference type="PATRIC" id="fig|1398.25.peg.1945"/>
<feature type="compositionally biased region" description="Basic and acidic residues" evidence="3">
    <location>
        <begin position="438"/>
        <end position="464"/>
    </location>
</feature>
<reference evidence="4 5" key="1">
    <citation type="submission" date="2016-01" db="EMBL/GenBank/DDBJ databases">
        <title>Genome Sequences of Twelve Sporeforming Bacillus Species Isolated from Foods.</title>
        <authorList>
            <person name="Berendsen E.M."/>
            <person name="Wells-Bennik M.H."/>
            <person name="Krawcyk A.O."/>
            <person name="De Jong A."/>
            <person name="Holsappel S."/>
            <person name="Eijlander R.T."/>
            <person name="Kuipers O.P."/>
        </authorList>
    </citation>
    <scope>NUCLEOTIDE SEQUENCE [LARGE SCALE GENOMIC DNA]</scope>
    <source>
        <strain evidence="4 5">B4099</strain>
    </source>
</reference>
<dbReference type="Proteomes" id="UP000075304">
    <property type="component" value="Unassembled WGS sequence"/>
</dbReference>
<protein>
    <recommendedName>
        <fullName evidence="6">Plasmid recombination enzyme</fullName>
    </recommendedName>
</protein>
<dbReference type="NCBIfam" id="NF041497">
    <property type="entry name" value="MobV"/>
    <property type="match status" value="1"/>
</dbReference>
<dbReference type="Pfam" id="PF01076">
    <property type="entry name" value="Mob_Pre"/>
    <property type="match status" value="1"/>
</dbReference>
<dbReference type="GO" id="GO:0003677">
    <property type="term" value="F:DNA binding"/>
    <property type="evidence" value="ECO:0007669"/>
    <property type="project" value="InterPro"/>
</dbReference>
<comment type="similarity">
    <text evidence="1">Belongs to the plasmid mobilization pre family.</text>
</comment>
<dbReference type="Gene3D" id="3.30.930.30">
    <property type="match status" value="1"/>
</dbReference>
<evidence type="ECO:0000256" key="1">
    <source>
        <dbReference type="ARBA" id="ARBA00010657"/>
    </source>
</evidence>
<gene>
    <name evidence="4" type="ORF">B4099_3692</name>
</gene>
<feature type="region of interest" description="Disordered" evidence="3">
    <location>
        <begin position="427"/>
        <end position="464"/>
    </location>
</feature>
<dbReference type="AlphaFoldDB" id="A0A150KGW6"/>
<dbReference type="CDD" id="cd17242">
    <property type="entry name" value="MobM_relaxase"/>
    <property type="match status" value="1"/>
</dbReference>
<evidence type="ECO:0008006" key="6">
    <source>
        <dbReference type="Google" id="ProtNLM"/>
    </source>
</evidence>
<evidence type="ECO:0000256" key="2">
    <source>
        <dbReference type="SAM" id="Coils"/>
    </source>
</evidence>
<proteinExistence type="inferred from homology"/>
<sequence length="464" mass="54392">MQKMKANNLAGIERHNKRIYKNHSNEDIDGELSHLNYDLMNRQGKYADVVKDIIDSQKKGNRAIRSDAVLVNEWIITSDKAFFKDMAPEERDRFFQEATNWFKERYGQQNIAYAQVHLDERTPHMHLGVVPMRDGKLSAKNVFNRQELRAVQDELPKYLQGKGFEIHRGKEESERKHLSVPEYKEAKEEVKKVKEEVKKTASKASQLAEFHNNVNDRVKTLMERNKALEDEVERKKALVKEYVQRVEVLVSETKQGEKPKRYRAPMSEPIYQPEVKTERLRGRMVKMSSEDYNKMLASQKNLENNHEFLVKHFNLLGDMYYRSEKEKQRLAAELEKANKAIPVQNEFFVPAAELQKAQQEIQEKDKQIQAKDKIIGEQAAQIKSMGKAIMQCAEFIRDMRKQAHDLVNDLAKRMGIVPLVNKLIHQEKEQKAQQQKPMEIEVADRKPEPPKKRRSRADDWGMER</sequence>
<dbReference type="EMBL" id="LQYI01000026">
    <property type="protein sequence ID" value="KYC71568.1"/>
    <property type="molecule type" value="Genomic_DNA"/>
</dbReference>
<evidence type="ECO:0000313" key="5">
    <source>
        <dbReference type="Proteomes" id="UP000075304"/>
    </source>
</evidence>
<dbReference type="InterPro" id="IPR001668">
    <property type="entry name" value="Mob_Pre"/>
</dbReference>